<keyword evidence="5 6" id="KW-0472">Membrane</keyword>
<dbReference type="PANTHER" id="PTHR30086:SF20">
    <property type="entry name" value="ARGININE EXPORTER PROTEIN ARGO-RELATED"/>
    <property type="match status" value="1"/>
</dbReference>
<dbReference type="GO" id="GO:0015171">
    <property type="term" value="F:amino acid transmembrane transporter activity"/>
    <property type="evidence" value="ECO:0007669"/>
    <property type="project" value="TreeGrafter"/>
</dbReference>
<dbReference type="PATRIC" id="fig|1612624.7.peg.1280"/>
<dbReference type="STRING" id="1612624.ADU59_06105"/>
<evidence type="ECO:0000256" key="4">
    <source>
        <dbReference type="ARBA" id="ARBA00022989"/>
    </source>
</evidence>
<keyword evidence="4 6" id="KW-1133">Transmembrane helix</keyword>
<evidence type="ECO:0000256" key="1">
    <source>
        <dbReference type="ARBA" id="ARBA00004651"/>
    </source>
</evidence>
<keyword evidence="8" id="KW-1185">Reference proteome</keyword>
<evidence type="ECO:0000313" key="7">
    <source>
        <dbReference type="EMBL" id="OBZ95962.1"/>
    </source>
</evidence>
<feature type="transmembrane region" description="Helical" evidence="6">
    <location>
        <begin position="146"/>
        <end position="172"/>
    </location>
</feature>
<dbReference type="EMBL" id="LGLV01000005">
    <property type="protein sequence ID" value="OBZ95962.1"/>
    <property type="molecule type" value="Genomic_DNA"/>
</dbReference>
<evidence type="ECO:0000256" key="6">
    <source>
        <dbReference type="SAM" id="Phobius"/>
    </source>
</evidence>
<feature type="transmembrane region" description="Helical" evidence="6">
    <location>
        <begin position="184"/>
        <end position="205"/>
    </location>
</feature>
<comment type="caution">
    <text evidence="7">The sequence shown here is derived from an EMBL/GenBank/DDBJ whole genome shotgun (WGS) entry which is preliminary data.</text>
</comment>
<feature type="transmembrane region" description="Helical" evidence="6">
    <location>
        <begin position="41"/>
        <end position="66"/>
    </location>
</feature>
<dbReference type="RefSeq" id="WP_068952772.1">
    <property type="nucleotide sequence ID" value="NZ_LGLV01000005.1"/>
</dbReference>
<evidence type="ECO:0000313" key="8">
    <source>
        <dbReference type="Proteomes" id="UP000093111"/>
    </source>
</evidence>
<reference evidence="7 8" key="1">
    <citation type="journal article" date="2016" name="Syst. Appl. Microbiol.">
        <title>Pararhizobium polonicum sp. nov. isolated from tumors on stone fruit rootstocks.</title>
        <authorList>
            <person name="Pulawska J."/>
            <person name="Kuzmanovic N."/>
            <person name="Willems A."/>
            <person name="Pothier J.F."/>
        </authorList>
    </citation>
    <scope>NUCLEOTIDE SEQUENCE [LARGE SCALE GENOMIC DNA]</scope>
    <source>
        <strain evidence="7 8">F5.1</strain>
    </source>
</reference>
<protein>
    <submittedName>
        <fullName evidence="7">Threonine transporter RhtB</fullName>
    </submittedName>
</protein>
<dbReference type="Pfam" id="PF01810">
    <property type="entry name" value="LysE"/>
    <property type="match status" value="1"/>
</dbReference>
<dbReference type="Proteomes" id="UP000093111">
    <property type="component" value="Unassembled WGS sequence"/>
</dbReference>
<dbReference type="InterPro" id="IPR001123">
    <property type="entry name" value="LeuE-type"/>
</dbReference>
<feature type="transmembrane region" description="Helical" evidence="6">
    <location>
        <begin position="6"/>
        <end position="29"/>
    </location>
</feature>
<organism evidence="7 8">
    <name type="scientific">Pararhizobium polonicum</name>
    <dbReference type="NCBI Taxonomy" id="1612624"/>
    <lineage>
        <taxon>Bacteria</taxon>
        <taxon>Pseudomonadati</taxon>
        <taxon>Pseudomonadota</taxon>
        <taxon>Alphaproteobacteria</taxon>
        <taxon>Hyphomicrobiales</taxon>
        <taxon>Rhizobiaceae</taxon>
        <taxon>Rhizobium/Agrobacterium group</taxon>
        <taxon>Pararhizobium</taxon>
    </lineage>
</organism>
<keyword evidence="3 6" id="KW-0812">Transmembrane</keyword>
<dbReference type="AlphaFoldDB" id="A0A1C7P3V1"/>
<evidence type="ECO:0000256" key="2">
    <source>
        <dbReference type="ARBA" id="ARBA00022475"/>
    </source>
</evidence>
<comment type="subcellular location">
    <subcellularLocation>
        <location evidence="1">Cell membrane</location>
        <topology evidence="1">Multi-pass membrane protein</topology>
    </subcellularLocation>
</comment>
<dbReference type="GO" id="GO:0005886">
    <property type="term" value="C:plasma membrane"/>
    <property type="evidence" value="ECO:0007669"/>
    <property type="project" value="UniProtKB-SubCell"/>
</dbReference>
<proteinExistence type="predicted"/>
<gene>
    <name evidence="7" type="ORF">ADU59_06105</name>
</gene>
<dbReference type="OrthoDB" id="9807053at2"/>
<evidence type="ECO:0000256" key="5">
    <source>
        <dbReference type="ARBA" id="ARBA00023136"/>
    </source>
</evidence>
<name>A0A1C7P3V1_9HYPH</name>
<keyword evidence="2" id="KW-1003">Cell membrane</keyword>
<feature type="transmembrane region" description="Helical" evidence="6">
    <location>
        <begin position="72"/>
        <end position="92"/>
    </location>
</feature>
<accession>A0A1C7P3V1</accession>
<dbReference type="PANTHER" id="PTHR30086">
    <property type="entry name" value="ARGININE EXPORTER PROTEIN ARGO"/>
    <property type="match status" value="1"/>
</dbReference>
<sequence length="212" mass="22562">MTYAENLWLFFTLLFGIIIVPGMDMVFVMANALTGGRASGLTATVGIMAGGVFHTLYAALGVGFLLHLVPQLFNVLLLAGAAYIAWIGLSLARSSIAIASVEPGARLSLWTSFRRGALTSILNPKAYLFMFAVYPQFLKPQFGPLWSQALIMAIMISVTQLAVYGGLALAAGRSRDVIVASPRATAIVGKTVGIVLIIVAVLTAWEGWRTLA</sequence>
<evidence type="ECO:0000256" key="3">
    <source>
        <dbReference type="ARBA" id="ARBA00022692"/>
    </source>
</evidence>